<dbReference type="PANTHER" id="PTHR43591">
    <property type="entry name" value="METHYLTRANSFERASE"/>
    <property type="match status" value="1"/>
</dbReference>
<dbReference type="Proteomes" id="UP000193240">
    <property type="component" value="Unassembled WGS sequence"/>
</dbReference>
<dbReference type="OMA" id="TWFREIN"/>
<dbReference type="Gene3D" id="3.40.50.150">
    <property type="entry name" value="Vaccinia Virus protein VP39"/>
    <property type="match status" value="1"/>
</dbReference>
<dbReference type="Pfam" id="PF13489">
    <property type="entry name" value="Methyltransf_23"/>
    <property type="match status" value="1"/>
</dbReference>
<dbReference type="PANTHER" id="PTHR43591:SF14">
    <property type="entry name" value="METHYLTRANSFERASE"/>
    <property type="match status" value="1"/>
</dbReference>
<dbReference type="InParanoid" id="A0A1Y2LRK8"/>
<name>A0A1Y2LRK8_EPING</name>
<dbReference type="EMBL" id="KZ107851">
    <property type="protein sequence ID" value="OSS46515.1"/>
    <property type="molecule type" value="Genomic_DNA"/>
</dbReference>
<evidence type="ECO:0008006" key="4">
    <source>
        <dbReference type="Google" id="ProtNLM"/>
    </source>
</evidence>
<reference evidence="2 3" key="1">
    <citation type="journal article" date="2017" name="Genome Announc.">
        <title>Genome sequence of the saprophytic ascomycete Epicoccum nigrum ICMP 19927 strain isolated from New Zealand.</title>
        <authorList>
            <person name="Fokin M."/>
            <person name="Fleetwood D."/>
            <person name="Weir B.S."/>
            <person name="Villas-Boas S.G."/>
        </authorList>
    </citation>
    <scope>NUCLEOTIDE SEQUENCE [LARGE SCALE GENOMIC DNA]</scope>
    <source>
        <strain evidence="2 3">ICMP 19927</strain>
    </source>
</reference>
<organism evidence="2 3">
    <name type="scientific">Epicoccum nigrum</name>
    <name type="common">Soil fungus</name>
    <name type="synonym">Epicoccum purpurascens</name>
    <dbReference type="NCBI Taxonomy" id="105696"/>
    <lineage>
        <taxon>Eukaryota</taxon>
        <taxon>Fungi</taxon>
        <taxon>Dikarya</taxon>
        <taxon>Ascomycota</taxon>
        <taxon>Pezizomycotina</taxon>
        <taxon>Dothideomycetes</taxon>
        <taxon>Pleosporomycetidae</taxon>
        <taxon>Pleosporales</taxon>
        <taxon>Pleosporineae</taxon>
        <taxon>Didymellaceae</taxon>
        <taxon>Epicoccum</taxon>
    </lineage>
</organism>
<feature type="region of interest" description="Disordered" evidence="1">
    <location>
        <begin position="356"/>
        <end position="384"/>
    </location>
</feature>
<dbReference type="CDD" id="cd02440">
    <property type="entry name" value="AdoMet_MTases"/>
    <property type="match status" value="1"/>
</dbReference>
<dbReference type="AlphaFoldDB" id="A0A1Y2LRK8"/>
<evidence type="ECO:0000313" key="3">
    <source>
        <dbReference type="Proteomes" id="UP000193240"/>
    </source>
</evidence>
<gene>
    <name evidence="2" type="ORF">B5807_08397</name>
</gene>
<dbReference type="STRING" id="105696.A0A1Y2LRK8"/>
<dbReference type="SUPFAM" id="SSF53335">
    <property type="entry name" value="S-adenosyl-L-methionine-dependent methyltransferases"/>
    <property type="match status" value="1"/>
</dbReference>
<dbReference type="GO" id="GO:0008168">
    <property type="term" value="F:methyltransferase activity"/>
    <property type="evidence" value="ECO:0007669"/>
    <property type="project" value="TreeGrafter"/>
</dbReference>
<proteinExistence type="predicted"/>
<evidence type="ECO:0000256" key="1">
    <source>
        <dbReference type="SAM" id="MobiDB-lite"/>
    </source>
</evidence>
<evidence type="ECO:0000313" key="2">
    <source>
        <dbReference type="EMBL" id="OSS46515.1"/>
    </source>
</evidence>
<protein>
    <recommendedName>
        <fullName evidence="4">Methyltransferase domain-containing protein</fullName>
    </recommendedName>
</protein>
<dbReference type="InterPro" id="IPR029063">
    <property type="entry name" value="SAM-dependent_MTases_sf"/>
</dbReference>
<accession>A0A1Y2LRK8</accession>
<sequence>MAPIRLSRPVSTATDLTDFTDFTDFTHATDEPIEADPDNRSLNSADFEVDTESLTESVKGVVHEYGRTYQQWRAGAYPFPNDEDEYDRLGWQHLLIKCLLRNRNWFAPVKSLPSKYPKRVLDIGCGTGQWCREIAKEFPRSRVEGIDLSKPPNKFLQDSPENLHFNMDDIRHRMWWGLANDYTYDFIHTRMSLGIYPDFREIIQKSFNNIEPGGYMESQELDSKVFCDDGTMPDDWPFLEWSNDQNEAAHHKLGRPLRIAPRLKTWYEQAGFVDVKEEIFRIPINAWAKDPWLKMMGVFMAVNMRDGLYGFSVNYFHRAWGWTVPEIRARLVPVYDSLKDNSVHAYFKVYVVHGRKPRKDEPPSQVPKPDTWPTEDNCYNDKAI</sequence>
<keyword evidence="3" id="KW-1185">Reference proteome</keyword>